<reference evidence="9" key="1">
    <citation type="submission" date="2017-11" db="EMBL/GenBank/DDBJ databases">
        <title>Otitis media/interna in a cat caused by the recently described species Corynebacterium provencense.</title>
        <authorList>
            <person name="Kittl S."/>
            <person name="Brodard I."/>
            <person name="Rychener L."/>
            <person name="Jores J."/>
            <person name="Roosje P."/>
            <person name="Gobeli Brawand S."/>
        </authorList>
    </citation>
    <scope>NUCLEOTIDE SEQUENCE [LARGE SCALE GENOMIC DNA]</scope>
    <source>
        <strain evidence="9">17KM38</strain>
    </source>
</reference>
<dbReference type="KEGG" id="cpre:Csp1_24700"/>
<comment type="cofactor">
    <cofactor evidence="1">
        <name>heme b</name>
        <dbReference type="ChEBI" id="CHEBI:60344"/>
    </cofactor>
</comment>
<dbReference type="AlphaFoldDB" id="A0A2Z3YQS2"/>
<evidence type="ECO:0000313" key="9">
    <source>
        <dbReference type="Proteomes" id="UP000247696"/>
    </source>
</evidence>
<feature type="domain" description="Dyp-type peroxidase C-terminal" evidence="7">
    <location>
        <begin position="1"/>
        <end position="61"/>
    </location>
</feature>
<proteinExistence type="inferred from homology"/>
<evidence type="ECO:0000256" key="2">
    <source>
        <dbReference type="ARBA" id="ARBA00022559"/>
    </source>
</evidence>
<dbReference type="Proteomes" id="UP000247696">
    <property type="component" value="Chromosome"/>
</dbReference>
<evidence type="ECO:0000256" key="6">
    <source>
        <dbReference type="ARBA" id="ARBA00025737"/>
    </source>
</evidence>
<evidence type="ECO:0000256" key="3">
    <source>
        <dbReference type="ARBA" id="ARBA00022723"/>
    </source>
</evidence>
<keyword evidence="5" id="KW-0408">Iron</keyword>
<dbReference type="SUPFAM" id="SSF54909">
    <property type="entry name" value="Dimeric alpha+beta barrel"/>
    <property type="match status" value="1"/>
</dbReference>
<dbReference type="InterPro" id="IPR006314">
    <property type="entry name" value="Dyp_peroxidase"/>
</dbReference>
<evidence type="ECO:0000313" key="8">
    <source>
        <dbReference type="EMBL" id="AWT27218.1"/>
    </source>
</evidence>
<evidence type="ECO:0000256" key="4">
    <source>
        <dbReference type="ARBA" id="ARBA00023002"/>
    </source>
</evidence>
<gene>
    <name evidence="8" type="ORF">Csp1_24700</name>
</gene>
<keyword evidence="4" id="KW-0560">Oxidoreductase</keyword>
<evidence type="ECO:0000256" key="1">
    <source>
        <dbReference type="ARBA" id="ARBA00001970"/>
    </source>
</evidence>
<dbReference type="GO" id="GO:0046872">
    <property type="term" value="F:metal ion binding"/>
    <property type="evidence" value="ECO:0007669"/>
    <property type="project" value="UniProtKB-KW"/>
</dbReference>
<dbReference type="EMBL" id="CP024988">
    <property type="protein sequence ID" value="AWT27218.1"/>
    <property type="molecule type" value="Genomic_DNA"/>
</dbReference>
<dbReference type="GO" id="GO:0020037">
    <property type="term" value="F:heme binding"/>
    <property type="evidence" value="ECO:0007669"/>
    <property type="project" value="InterPro"/>
</dbReference>
<keyword evidence="9" id="KW-1185">Reference proteome</keyword>
<evidence type="ECO:0000259" key="7">
    <source>
        <dbReference type="Pfam" id="PF20628"/>
    </source>
</evidence>
<dbReference type="InterPro" id="IPR011008">
    <property type="entry name" value="Dimeric_a/b-barrel"/>
</dbReference>
<sequence length="69" mass="7425">MPFGSVGDAEFGTYFIGYAKDPSVTEQMLRNMFIGVPEGNHDRILDFSTAVTGSLYFVPAAGFLADLGD</sequence>
<keyword evidence="3" id="KW-0479">Metal-binding</keyword>
<accession>A0A2Z3YQS2</accession>
<protein>
    <recommendedName>
        <fullName evidence="7">Dyp-type peroxidase C-terminal domain-containing protein</fullName>
    </recommendedName>
</protein>
<organism evidence="8 9">
    <name type="scientific">Corynebacterium provencense</name>
    <dbReference type="NCBI Taxonomy" id="1737425"/>
    <lineage>
        <taxon>Bacteria</taxon>
        <taxon>Bacillati</taxon>
        <taxon>Actinomycetota</taxon>
        <taxon>Actinomycetes</taxon>
        <taxon>Mycobacteriales</taxon>
        <taxon>Corynebacteriaceae</taxon>
        <taxon>Corynebacterium</taxon>
    </lineage>
</organism>
<keyword evidence="2" id="KW-0575">Peroxidase</keyword>
<name>A0A2Z3YQS2_9CORY</name>
<dbReference type="InterPro" id="IPR048328">
    <property type="entry name" value="Dyp_perox_C"/>
</dbReference>
<evidence type="ECO:0000256" key="5">
    <source>
        <dbReference type="ARBA" id="ARBA00023004"/>
    </source>
</evidence>
<dbReference type="GO" id="GO:0004601">
    <property type="term" value="F:peroxidase activity"/>
    <property type="evidence" value="ECO:0007669"/>
    <property type="project" value="UniProtKB-KW"/>
</dbReference>
<dbReference type="PROSITE" id="PS51404">
    <property type="entry name" value="DYP_PEROXIDASE"/>
    <property type="match status" value="1"/>
</dbReference>
<dbReference type="Pfam" id="PF20628">
    <property type="entry name" value="Dyp_perox_C"/>
    <property type="match status" value="1"/>
</dbReference>
<comment type="similarity">
    <text evidence="6">Belongs to the DyP-type peroxidase family.</text>
</comment>